<evidence type="ECO:0000313" key="10">
    <source>
        <dbReference type="EMBL" id="KRX03131.1"/>
    </source>
</evidence>
<organism evidence="10 11">
    <name type="scientific">Pseudocohnilembus persalinus</name>
    <name type="common">Ciliate</name>
    <dbReference type="NCBI Taxonomy" id="266149"/>
    <lineage>
        <taxon>Eukaryota</taxon>
        <taxon>Sar</taxon>
        <taxon>Alveolata</taxon>
        <taxon>Ciliophora</taxon>
        <taxon>Intramacronucleata</taxon>
        <taxon>Oligohymenophorea</taxon>
        <taxon>Scuticociliatia</taxon>
        <taxon>Philasterida</taxon>
        <taxon>Pseudocohnilembidae</taxon>
        <taxon>Pseudocohnilembus</taxon>
    </lineage>
</organism>
<sequence length="434" mass="50935">MLHKLSLNKLTNLSKFNFCAPIKKSTYTLKKGDLSSDMLVSLSMGHLKSENTNQVELTQNLQLNNILKNQFAVDAFQAMDRKFFDFTNEKDQNTSAQTLYNNNILKLTNKQNMTTPLMHAIALDNIGQYLEKLKLRIKSSENQKQSVNLKIVDIGSGRGYITFSILKMLNLLNLQGKVYGLDIYEQLISDSKYIKQILKQKNIIQEQEGKSEAIFELSSLQEFINQFKDQKSCHKDSIHIIHSGVALEKNQVEEIKQFLMDKNIGYFIYPEILEDGEQILQSITYNSTILEKQDIMKCMYTRIQDQQIIQQQRDQDSVKQFFIETEEDLENNDNSQEQQKSEELVQREKDELVLKKILENQQKFQLELKTRQEFIKNWTQIFKEKNNNNTPKFQDMLKDESMAKTLERIRELNRKLDILQRQKSEQVQKNTSNQ</sequence>
<evidence type="ECO:0000259" key="9">
    <source>
        <dbReference type="Pfam" id="PF13679"/>
    </source>
</evidence>
<keyword evidence="7" id="KW-0949">S-adenosyl-L-methionine</keyword>
<gene>
    <name evidence="10" type="ORF">PPERSA_10212</name>
</gene>
<dbReference type="Gene3D" id="3.40.50.150">
    <property type="entry name" value="Vaccinia Virus protein VP39"/>
    <property type="match status" value="1"/>
</dbReference>
<evidence type="ECO:0000256" key="8">
    <source>
        <dbReference type="SAM" id="Coils"/>
    </source>
</evidence>
<keyword evidence="8" id="KW-0175">Coiled coil</keyword>
<comment type="subcellular location">
    <subcellularLocation>
        <location evidence="1">Cytoplasm</location>
    </subcellularLocation>
</comment>
<keyword evidence="6" id="KW-0808">Transferase</keyword>
<evidence type="ECO:0000256" key="5">
    <source>
        <dbReference type="ARBA" id="ARBA00022603"/>
    </source>
</evidence>
<evidence type="ECO:0000256" key="6">
    <source>
        <dbReference type="ARBA" id="ARBA00022679"/>
    </source>
</evidence>
<dbReference type="Proteomes" id="UP000054937">
    <property type="component" value="Unassembled WGS sequence"/>
</dbReference>
<feature type="coiled-coil region" evidence="8">
    <location>
        <begin position="123"/>
        <end position="150"/>
    </location>
</feature>
<dbReference type="SUPFAM" id="SSF53335">
    <property type="entry name" value="S-adenosyl-L-methionine-dependent methyltransferases"/>
    <property type="match status" value="1"/>
</dbReference>
<reference evidence="10 11" key="1">
    <citation type="journal article" date="2015" name="Sci. Rep.">
        <title>Genome of the facultative scuticociliatosis pathogen Pseudocohnilembus persalinus provides insight into its virulence through horizontal gene transfer.</title>
        <authorList>
            <person name="Xiong J."/>
            <person name="Wang G."/>
            <person name="Cheng J."/>
            <person name="Tian M."/>
            <person name="Pan X."/>
            <person name="Warren A."/>
            <person name="Jiang C."/>
            <person name="Yuan D."/>
            <person name="Miao W."/>
        </authorList>
    </citation>
    <scope>NUCLEOTIDE SEQUENCE [LARGE SCALE GENOMIC DNA]</scope>
    <source>
        <strain evidence="10">36N120E</strain>
    </source>
</reference>
<keyword evidence="11" id="KW-1185">Reference proteome</keyword>
<feature type="domain" description="Methyltransferase" evidence="9">
    <location>
        <begin position="136"/>
        <end position="213"/>
    </location>
</feature>
<evidence type="ECO:0000256" key="2">
    <source>
        <dbReference type="ARBA" id="ARBA00005369"/>
    </source>
</evidence>
<evidence type="ECO:0000256" key="7">
    <source>
        <dbReference type="ARBA" id="ARBA00022691"/>
    </source>
</evidence>
<dbReference type="Pfam" id="PF13679">
    <property type="entry name" value="Methyltransf_32"/>
    <property type="match status" value="1"/>
</dbReference>
<dbReference type="GO" id="GO:0005737">
    <property type="term" value="C:cytoplasm"/>
    <property type="evidence" value="ECO:0007669"/>
    <property type="project" value="UniProtKB-SubCell"/>
</dbReference>
<dbReference type="PANTHER" id="PTHR11579:SF0">
    <property type="entry name" value="PROTEIN-L-ISOASPARTATE(D-ASPARTATE) O-METHYLTRANSFERASE"/>
    <property type="match status" value="1"/>
</dbReference>
<dbReference type="PANTHER" id="PTHR11579">
    <property type="entry name" value="PROTEIN-L-ISOASPARTATE O-METHYLTRANSFERASE"/>
    <property type="match status" value="1"/>
</dbReference>
<dbReference type="InParanoid" id="A0A0V0QLJ4"/>
<accession>A0A0V0QLJ4</accession>
<evidence type="ECO:0000256" key="3">
    <source>
        <dbReference type="ARBA" id="ARBA00011890"/>
    </source>
</evidence>
<dbReference type="EC" id="2.1.1.77" evidence="3"/>
<dbReference type="InterPro" id="IPR000682">
    <property type="entry name" value="PCMT"/>
</dbReference>
<evidence type="ECO:0000256" key="4">
    <source>
        <dbReference type="ARBA" id="ARBA00022490"/>
    </source>
</evidence>
<dbReference type="InterPro" id="IPR029063">
    <property type="entry name" value="SAM-dependent_MTases_sf"/>
</dbReference>
<evidence type="ECO:0000313" key="11">
    <source>
        <dbReference type="Proteomes" id="UP000054937"/>
    </source>
</evidence>
<dbReference type="GO" id="GO:0004719">
    <property type="term" value="F:protein-L-isoaspartate (D-aspartate) O-methyltransferase activity"/>
    <property type="evidence" value="ECO:0007669"/>
    <property type="project" value="UniProtKB-EC"/>
</dbReference>
<proteinExistence type="inferred from homology"/>
<dbReference type="OrthoDB" id="73890at2759"/>
<evidence type="ECO:0000256" key="1">
    <source>
        <dbReference type="ARBA" id="ARBA00004496"/>
    </source>
</evidence>
<dbReference type="EMBL" id="LDAU01000144">
    <property type="protein sequence ID" value="KRX03131.1"/>
    <property type="molecule type" value="Genomic_DNA"/>
</dbReference>
<keyword evidence="4" id="KW-0963">Cytoplasm</keyword>
<name>A0A0V0QLJ4_PSEPJ</name>
<comment type="similarity">
    <text evidence="2">Belongs to the methyltransferase superfamily. L-isoaspartyl/D-aspartyl protein methyltransferase family.</text>
</comment>
<dbReference type="InterPro" id="IPR025714">
    <property type="entry name" value="Methyltranfer_dom"/>
</dbReference>
<protein>
    <recommendedName>
        <fullName evidence="3">protein-L-isoaspartate(D-aspartate) O-methyltransferase</fullName>
        <ecNumber evidence="3">2.1.1.77</ecNumber>
    </recommendedName>
</protein>
<comment type="caution">
    <text evidence="10">The sequence shown here is derived from an EMBL/GenBank/DDBJ whole genome shotgun (WGS) entry which is preliminary data.</text>
</comment>
<keyword evidence="5" id="KW-0489">Methyltransferase</keyword>
<dbReference type="OMA" id="QFFIETE"/>
<dbReference type="AlphaFoldDB" id="A0A0V0QLJ4"/>
<feature type="coiled-coil region" evidence="8">
    <location>
        <begin position="402"/>
        <end position="429"/>
    </location>
</feature>
<dbReference type="GO" id="GO:0032259">
    <property type="term" value="P:methylation"/>
    <property type="evidence" value="ECO:0007669"/>
    <property type="project" value="UniProtKB-KW"/>
</dbReference>